<name>A0ACC3T8X3_LIPKO</name>
<dbReference type="Proteomes" id="UP001433508">
    <property type="component" value="Unassembled WGS sequence"/>
</dbReference>
<comment type="caution">
    <text evidence="1">The sequence shown here is derived from an EMBL/GenBank/DDBJ whole genome shotgun (WGS) entry which is preliminary data.</text>
</comment>
<evidence type="ECO:0000313" key="1">
    <source>
        <dbReference type="EMBL" id="KAK9240131.1"/>
    </source>
</evidence>
<evidence type="ECO:0000313" key="2">
    <source>
        <dbReference type="Proteomes" id="UP001433508"/>
    </source>
</evidence>
<sequence length="773" mass="81930">MDVNMEPAAAIHDPSSPTVTDPLDRPHGIVDSAPVDAMFDEMAAQTDDSTLDDFGTLSPASSSNADTDTAVTPGGALSSGSLSDSNNNPSASNVASMTTPPSQPSLARRGSSRKSTLTQQQKNNKRQRATTEQLAILETEFAINPAPNGKTRLRIAEQINMTERSVQIWFQNRRAKIKLLAKKSIETGGDTDLIPESMKHYLAVQSTGPGSSSSSAYFARAFGLTGPKSAMARSASFSGMANHSFALPGSEGMMVTPAEASQNAAAKTVVNRFTCRSLSVGTWRRVGCTAMDLVIFYSPSQSRFTYYINNDSIGFKIEYPFSYVNQIFVEGHAQKHQDVKVGTGETEEERILADQNTSPEMGDIVIILARPPQFFMESASANGGWFSTDDFTEDQQASKVMEHRLTGPLKILEQQLSDLLCLKTDTRKNRPDRSNSSGSTNSNTAASSSKLINPSSFTTSAPVSPMVADVPTSVPTSLSALASRVYPDEQSAFPPRGQPLHLTHRRTRSRSVPVAIDFSYLSPALTPGYAIHSGAAQAPSVVSQTGPDAGVPSQVPMQLPMSVAVSTPVAASAGSPAAMMGLQPDPSPATSTPNPNEALRLDTTGAHQYFDMYPYPMSAASEGSVTGFHGPGVLGTPIMHDPAMSAVSGMPPTPLPTTPGATGLTGDMVNMNPFAMTNTWVDRSNDLYPTTQGYGMDVPGVLSADVSATGGGEHLVLPDNGGAEMFQTNFVKPEFMDTAMEGVVIAEPQMQTEEELAEFGMLGISGSRGPPCP</sequence>
<proteinExistence type="predicted"/>
<keyword evidence="2" id="KW-1185">Reference proteome</keyword>
<reference evidence="2" key="1">
    <citation type="journal article" date="2024" name="Front. Bioeng. Biotechnol.">
        <title>Genome-scale model development and genomic sequencing of the oleaginous clade Lipomyces.</title>
        <authorList>
            <person name="Czajka J.J."/>
            <person name="Han Y."/>
            <person name="Kim J."/>
            <person name="Mondo S.J."/>
            <person name="Hofstad B.A."/>
            <person name="Robles A."/>
            <person name="Haridas S."/>
            <person name="Riley R."/>
            <person name="LaButti K."/>
            <person name="Pangilinan J."/>
            <person name="Andreopoulos W."/>
            <person name="Lipzen A."/>
            <person name="Yan J."/>
            <person name="Wang M."/>
            <person name="Ng V."/>
            <person name="Grigoriev I.V."/>
            <person name="Spatafora J.W."/>
            <person name="Magnuson J.K."/>
            <person name="Baker S.E."/>
            <person name="Pomraning K.R."/>
        </authorList>
    </citation>
    <scope>NUCLEOTIDE SEQUENCE [LARGE SCALE GENOMIC DNA]</scope>
    <source>
        <strain evidence="2">CBS 7786</strain>
    </source>
</reference>
<accession>A0ACC3T8X3</accession>
<dbReference type="EMBL" id="MU971341">
    <property type="protein sequence ID" value="KAK9240131.1"/>
    <property type="molecule type" value="Genomic_DNA"/>
</dbReference>
<gene>
    <name evidence="1" type="ORF">V1525DRAFT_245394</name>
</gene>
<organism evidence="1 2">
    <name type="scientific">Lipomyces kononenkoae</name>
    <name type="common">Yeast</name>
    <dbReference type="NCBI Taxonomy" id="34357"/>
    <lineage>
        <taxon>Eukaryota</taxon>
        <taxon>Fungi</taxon>
        <taxon>Dikarya</taxon>
        <taxon>Ascomycota</taxon>
        <taxon>Saccharomycotina</taxon>
        <taxon>Lipomycetes</taxon>
        <taxon>Lipomycetales</taxon>
        <taxon>Lipomycetaceae</taxon>
        <taxon>Lipomyces</taxon>
    </lineage>
</organism>
<protein>
    <submittedName>
        <fullName evidence="1">Uncharacterized protein</fullName>
    </submittedName>
</protein>